<name>A0A9D9HKF3_9BACT</name>
<dbReference type="AlphaFoldDB" id="A0A9D9HKF3"/>
<protein>
    <submittedName>
        <fullName evidence="2">Crp/Fnr family transcriptional regulator</fullName>
    </submittedName>
</protein>
<sequence length="210" mass="23238">MEEPDNSIDILSFPLFRGCDKESVNRILEESYPRYSSYRKDDIIAMQGYGCRSVFLLCKGSAYARMVNEEGKEFILDTLSAPDVLASAFIFSTAKIFPVTILAAGDCEILSIGRESLTKLLHTDKAILDNYLTIVSDHSMFLSRRINEFALQTLSSRVLSFIENDGPISNLSQAAFILGVARPSLSRTVSQMVSQGVLRKTEAGYVLAAE</sequence>
<dbReference type="SMART" id="SM00100">
    <property type="entry name" value="cNMP"/>
    <property type="match status" value="1"/>
</dbReference>
<proteinExistence type="predicted"/>
<dbReference type="CDD" id="cd00038">
    <property type="entry name" value="CAP_ED"/>
    <property type="match status" value="1"/>
</dbReference>
<reference evidence="2" key="2">
    <citation type="journal article" date="2021" name="PeerJ">
        <title>Extensive microbial diversity within the chicken gut microbiome revealed by metagenomics and culture.</title>
        <authorList>
            <person name="Gilroy R."/>
            <person name="Ravi A."/>
            <person name="Getino M."/>
            <person name="Pursley I."/>
            <person name="Horton D.L."/>
            <person name="Alikhan N.F."/>
            <person name="Baker D."/>
            <person name="Gharbi K."/>
            <person name="Hall N."/>
            <person name="Watson M."/>
            <person name="Adriaenssens E.M."/>
            <person name="Foster-Nyarko E."/>
            <person name="Jarju S."/>
            <person name="Secka A."/>
            <person name="Antonio M."/>
            <person name="Oren A."/>
            <person name="Chaudhuri R.R."/>
            <person name="La Ragione R."/>
            <person name="Hildebrand F."/>
            <person name="Pallen M.J."/>
        </authorList>
    </citation>
    <scope>NUCLEOTIDE SEQUENCE</scope>
    <source>
        <strain evidence="2">B1-3475</strain>
    </source>
</reference>
<accession>A0A9D9HKF3</accession>
<evidence type="ECO:0000313" key="3">
    <source>
        <dbReference type="Proteomes" id="UP000823617"/>
    </source>
</evidence>
<dbReference type="Gene3D" id="2.60.120.10">
    <property type="entry name" value="Jelly Rolls"/>
    <property type="match status" value="1"/>
</dbReference>
<gene>
    <name evidence="2" type="ORF">IAC08_03540</name>
</gene>
<dbReference type="PROSITE" id="PS50042">
    <property type="entry name" value="CNMP_BINDING_3"/>
    <property type="match status" value="1"/>
</dbReference>
<feature type="domain" description="Cyclic nucleotide-binding" evidence="1">
    <location>
        <begin position="15"/>
        <end position="121"/>
    </location>
</feature>
<dbReference type="InterPro" id="IPR000595">
    <property type="entry name" value="cNMP-bd_dom"/>
</dbReference>
<dbReference type="Proteomes" id="UP000823617">
    <property type="component" value="Unassembled WGS sequence"/>
</dbReference>
<dbReference type="InterPro" id="IPR014710">
    <property type="entry name" value="RmlC-like_jellyroll"/>
</dbReference>
<dbReference type="SUPFAM" id="SSF51206">
    <property type="entry name" value="cAMP-binding domain-like"/>
    <property type="match status" value="1"/>
</dbReference>
<comment type="caution">
    <text evidence="2">The sequence shown here is derived from an EMBL/GenBank/DDBJ whole genome shotgun (WGS) entry which is preliminary data.</text>
</comment>
<organism evidence="2 3">
    <name type="scientific">Candidatus Cryptobacteroides intestinigallinarum</name>
    <dbReference type="NCBI Taxonomy" id="2840767"/>
    <lineage>
        <taxon>Bacteria</taxon>
        <taxon>Pseudomonadati</taxon>
        <taxon>Bacteroidota</taxon>
        <taxon>Bacteroidia</taxon>
        <taxon>Bacteroidales</taxon>
        <taxon>Candidatus Cryptobacteroides</taxon>
    </lineage>
</organism>
<dbReference type="InterPro" id="IPR018490">
    <property type="entry name" value="cNMP-bd_dom_sf"/>
</dbReference>
<dbReference type="EMBL" id="JADIMK010000035">
    <property type="protein sequence ID" value="MBO8455460.1"/>
    <property type="molecule type" value="Genomic_DNA"/>
</dbReference>
<dbReference type="Pfam" id="PF00027">
    <property type="entry name" value="cNMP_binding"/>
    <property type="match status" value="1"/>
</dbReference>
<evidence type="ECO:0000313" key="2">
    <source>
        <dbReference type="EMBL" id="MBO8455460.1"/>
    </source>
</evidence>
<reference evidence="2" key="1">
    <citation type="submission" date="2020-10" db="EMBL/GenBank/DDBJ databases">
        <authorList>
            <person name="Gilroy R."/>
        </authorList>
    </citation>
    <scope>NUCLEOTIDE SEQUENCE</scope>
    <source>
        <strain evidence="2">B1-3475</strain>
    </source>
</reference>
<evidence type="ECO:0000259" key="1">
    <source>
        <dbReference type="PROSITE" id="PS50042"/>
    </source>
</evidence>